<dbReference type="OrthoDB" id="433738at2759"/>
<protein>
    <submittedName>
        <fullName evidence="3">Uncharacterized protein</fullName>
    </submittedName>
</protein>
<dbReference type="PANTHER" id="PTHR46035:SF3">
    <property type="entry name" value="TRANSLOCATION PROTEIN SEC72"/>
    <property type="match status" value="1"/>
</dbReference>
<dbReference type="STRING" id="1403190.A0A0F0I903"/>
<dbReference type="SMART" id="SM00028">
    <property type="entry name" value="TPR"/>
    <property type="match status" value="2"/>
</dbReference>
<feature type="repeat" description="TPR" evidence="1">
    <location>
        <begin position="213"/>
        <end position="246"/>
    </location>
</feature>
<dbReference type="GO" id="GO:0051879">
    <property type="term" value="F:Hsp90 protein binding"/>
    <property type="evidence" value="ECO:0007669"/>
    <property type="project" value="TreeGrafter"/>
</dbReference>
<dbReference type="Proteomes" id="UP000033540">
    <property type="component" value="Unassembled WGS sequence"/>
</dbReference>
<dbReference type="GO" id="GO:0006457">
    <property type="term" value="P:protein folding"/>
    <property type="evidence" value="ECO:0007669"/>
    <property type="project" value="TreeGrafter"/>
</dbReference>
<feature type="compositionally biased region" description="Polar residues" evidence="2">
    <location>
        <begin position="29"/>
        <end position="43"/>
    </location>
</feature>
<sequence>MILTTFCFVETICFTPTLHGAWQPRTSKVTTIQKHQQTQPSKQTKYHPNPGLQKPPKMADSIDIYNQYPLVLDPTSKAINLSSQTTTPASATTVTTELTELNALHRGLISLDPPNIPPPPLPINPKRSAQITKLRDSANTAYRKNNHAEAVRLYTYAIEMGIARPGWEPMSLAREELAGLYANRAQAYMAQQAWPEGLVDAKCSVESKPVGNVKAWWRAGKCLAEMGRWDEAQVAIDKGLEFEPRNGEGAKELLSLMEEVKEGMKRANASA</sequence>
<proteinExistence type="predicted"/>
<dbReference type="EMBL" id="JZEE01000518">
    <property type="protein sequence ID" value="KJK64220.1"/>
    <property type="molecule type" value="Genomic_DNA"/>
</dbReference>
<dbReference type="InterPro" id="IPR011990">
    <property type="entry name" value="TPR-like_helical_dom_sf"/>
</dbReference>
<dbReference type="GO" id="GO:0030544">
    <property type="term" value="F:Hsp70 protein binding"/>
    <property type="evidence" value="ECO:0007669"/>
    <property type="project" value="TreeGrafter"/>
</dbReference>
<evidence type="ECO:0000256" key="2">
    <source>
        <dbReference type="SAM" id="MobiDB-lite"/>
    </source>
</evidence>
<dbReference type="SUPFAM" id="SSF48452">
    <property type="entry name" value="TPR-like"/>
    <property type="match status" value="1"/>
</dbReference>
<dbReference type="Gene3D" id="1.25.40.10">
    <property type="entry name" value="Tetratricopeptide repeat domain"/>
    <property type="match status" value="1"/>
</dbReference>
<dbReference type="PANTHER" id="PTHR46035">
    <property type="entry name" value="TETRATRICOPEPTIDE REPEAT PROTEIN 4"/>
    <property type="match status" value="1"/>
</dbReference>
<feature type="region of interest" description="Disordered" evidence="2">
    <location>
        <begin position="29"/>
        <end position="53"/>
    </location>
</feature>
<dbReference type="GO" id="GO:0005829">
    <property type="term" value="C:cytosol"/>
    <property type="evidence" value="ECO:0007669"/>
    <property type="project" value="TreeGrafter"/>
</dbReference>
<comment type="caution">
    <text evidence="3">The sequence shown here is derived from an EMBL/GenBank/DDBJ whole genome shotgun (WGS) entry which is preliminary data.</text>
</comment>
<name>A0A0F0I903_ASPPU</name>
<keyword evidence="1" id="KW-0802">TPR repeat</keyword>
<reference evidence="3 4" key="1">
    <citation type="submission" date="2015-02" db="EMBL/GenBank/DDBJ databases">
        <title>Draft genome sequence of Aspergillus parasiticus SU-1.</title>
        <authorList>
            <person name="Yu J."/>
            <person name="Fedorova N."/>
            <person name="Yin Y."/>
            <person name="Losada L."/>
            <person name="Zafar N."/>
            <person name="Taujale R."/>
            <person name="Ehrlich K.C."/>
            <person name="Bhatnagar D."/>
            <person name="Cleveland T.E."/>
            <person name="Bennett J.W."/>
            <person name="Nierman W.C."/>
        </authorList>
    </citation>
    <scope>NUCLEOTIDE SEQUENCE [LARGE SCALE GENOMIC DNA]</scope>
    <source>
        <strain evidence="4">ATCC 56775 / NRRL 5862 / SRRC 143 / SU-1</strain>
    </source>
</reference>
<dbReference type="GO" id="GO:0005634">
    <property type="term" value="C:nucleus"/>
    <property type="evidence" value="ECO:0007669"/>
    <property type="project" value="TreeGrafter"/>
</dbReference>
<organism evidence="3 4">
    <name type="scientific">Aspergillus parasiticus (strain ATCC 56775 / NRRL 5862 / SRRC 143 / SU-1)</name>
    <dbReference type="NCBI Taxonomy" id="1403190"/>
    <lineage>
        <taxon>Eukaryota</taxon>
        <taxon>Fungi</taxon>
        <taxon>Dikarya</taxon>
        <taxon>Ascomycota</taxon>
        <taxon>Pezizomycotina</taxon>
        <taxon>Eurotiomycetes</taxon>
        <taxon>Eurotiomycetidae</taxon>
        <taxon>Eurotiales</taxon>
        <taxon>Aspergillaceae</taxon>
        <taxon>Aspergillus</taxon>
        <taxon>Aspergillus subgen. Circumdati</taxon>
    </lineage>
</organism>
<evidence type="ECO:0000256" key="1">
    <source>
        <dbReference type="PROSITE-ProRule" id="PRU00339"/>
    </source>
</evidence>
<accession>A0A0F0I903</accession>
<dbReference type="PROSITE" id="PS50005">
    <property type="entry name" value="TPR"/>
    <property type="match status" value="1"/>
</dbReference>
<evidence type="ECO:0000313" key="3">
    <source>
        <dbReference type="EMBL" id="KJK64220.1"/>
    </source>
</evidence>
<dbReference type="AlphaFoldDB" id="A0A0F0I903"/>
<evidence type="ECO:0000313" key="4">
    <source>
        <dbReference type="Proteomes" id="UP000033540"/>
    </source>
</evidence>
<dbReference type="InterPro" id="IPR019734">
    <property type="entry name" value="TPR_rpt"/>
</dbReference>
<gene>
    <name evidence="3" type="ORF">P875_00138344</name>
</gene>